<protein>
    <recommendedName>
        <fullName evidence="3">Replication initiation protein</fullName>
    </recommendedName>
</protein>
<gene>
    <name evidence="1" type="ORF">QVO10_08400</name>
</gene>
<keyword evidence="2" id="KW-1185">Reference proteome</keyword>
<evidence type="ECO:0000313" key="1">
    <source>
        <dbReference type="EMBL" id="MDN0049405.1"/>
    </source>
</evidence>
<evidence type="ECO:0000313" key="2">
    <source>
        <dbReference type="Proteomes" id="UP001167871"/>
    </source>
</evidence>
<evidence type="ECO:0008006" key="3">
    <source>
        <dbReference type="Google" id="ProtNLM"/>
    </source>
</evidence>
<name>A0ABT7X5P0_9BACE</name>
<proteinExistence type="predicted"/>
<organism evidence="1 2">
    <name type="scientific">Bacteroides gallinaceum</name>
    <dbReference type="NCBI Taxonomy" id="1462571"/>
    <lineage>
        <taxon>Bacteria</taxon>
        <taxon>Pseudomonadati</taxon>
        <taxon>Bacteroidota</taxon>
        <taxon>Bacteroidia</taxon>
        <taxon>Bacteroidales</taxon>
        <taxon>Bacteroidaceae</taxon>
        <taxon>Bacteroides</taxon>
    </lineage>
</organism>
<reference evidence="1" key="1">
    <citation type="submission" date="2023-06" db="EMBL/GenBank/DDBJ databases">
        <authorList>
            <person name="Zeman M."/>
            <person name="Kubasova T."/>
            <person name="Jahodarova E."/>
            <person name="Nykrynova M."/>
            <person name="Rychlik I."/>
        </authorList>
    </citation>
    <scope>NUCLEOTIDE SEQUENCE</scope>
    <source>
        <strain evidence="1">84_SSukc20</strain>
    </source>
</reference>
<comment type="caution">
    <text evidence="1">The sequence shown here is derived from an EMBL/GenBank/DDBJ whole genome shotgun (WGS) entry which is preliminary data.</text>
</comment>
<reference evidence="1" key="2">
    <citation type="submission" date="2024-05" db="EMBL/GenBank/DDBJ databases">
        <title>Identification and characterization of horizontal gene transfer across gut microbiota members of farm animals based on homology search.</title>
        <authorList>
            <person name="Schwarzerova J."/>
            <person name="Nykrynova M."/>
            <person name="Jureckova K."/>
            <person name="Cejkova D."/>
            <person name="Rychlik I."/>
        </authorList>
    </citation>
    <scope>NUCLEOTIDE SEQUENCE</scope>
    <source>
        <strain evidence="1">84_SSukc20</strain>
    </source>
</reference>
<sequence>MAKMMAESEQYKELSRVPRTLSEPYNGDNLDLLIESGGTIMHDIIIFAANTQMKDLFGETWFSMEDFCTVMGYERTKLQRKLTEEQKAKTFGAIKPVYKTEYAGEQIEHPIETFFESALFSLGKNTLSVAYNVNGATRYKFIPILESFDIKDNFGTKKKTKRMYKVNLSKELKNLMFTGYNLIDLKDYRNLPNKRSYRKFYLNLSKMIFLIKHKIQAGQEPEFTMTVDELARHFDINIANNHDRKKKVVTTLNAINKNLTQTRFEYEFVKRENEKWAYSIKFRFSEETLKYFDEKAKAIITSKYYEGLKDAFLKKKGVQVYETYKYKDCFVFGSGNFNEEFTEWAYSDADKELKTEIYRNIYINVMKMPPKENYTINMADIRPR</sequence>
<dbReference type="EMBL" id="JAUEII010000016">
    <property type="protein sequence ID" value="MDN0049405.1"/>
    <property type="molecule type" value="Genomic_DNA"/>
</dbReference>
<dbReference type="Proteomes" id="UP001167871">
    <property type="component" value="Unassembled WGS sequence"/>
</dbReference>
<accession>A0ABT7X5P0</accession>